<dbReference type="Proteomes" id="UP000092024">
    <property type="component" value="Unassembled WGS sequence"/>
</dbReference>
<dbReference type="PROSITE" id="PS00622">
    <property type="entry name" value="HTH_LUXR_1"/>
    <property type="match status" value="1"/>
</dbReference>
<evidence type="ECO:0000259" key="5">
    <source>
        <dbReference type="PROSITE" id="PS50043"/>
    </source>
</evidence>
<keyword evidence="3" id="KW-0175">Coiled coil</keyword>
<keyword evidence="7" id="KW-1185">Reference proteome</keyword>
<feature type="coiled-coil region" evidence="3">
    <location>
        <begin position="1115"/>
        <end position="1149"/>
    </location>
</feature>
<dbReference type="InterPro" id="IPR036388">
    <property type="entry name" value="WH-like_DNA-bd_sf"/>
</dbReference>
<reference evidence="6 7" key="1">
    <citation type="submission" date="2016-05" db="EMBL/GenBank/DDBJ databases">
        <title>Paenibacillus oryzae. sp. nov., isolated from the rice root.</title>
        <authorList>
            <person name="Zhang J."/>
            <person name="Zhang X."/>
        </authorList>
    </citation>
    <scope>NUCLEOTIDE SEQUENCE [LARGE SCALE GENOMIC DNA]</scope>
    <source>
        <strain evidence="6 7">1DrF-4</strain>
    </source>
</reference>
<dbReference type="Gene3D" id="1.10.510.10">
    <property type="entry name" value="Transferase(Phosphotransferase) domain 1"/>
    <property type="match status" value="1"/>
</dbReference>
<sequence length="1493" mass="166496">MTNQLYGSEMTLREWMRRNPYREGASLRKLAKAAALQLRELHLKQRLHLELRPEQFIISADGEGLRLAGYRRDTFWKQEEHDKHGDSPAPNFGSLPEALPYCSPESTGRMQRRIDERSDLYSLGAILYELVAGRPPFSAATSLEWVYMHLAQTPPPLSAPGSPVVDGQLEAIIMKLLAKNPDQRYQTADQLIHDLDQSGTSDEAYIELQGFYGREYELNVLTQAFYSACFGSTEIVYVTGEAGIGKTSLIHAAFRDLRKNHRFYYISGKFQQLATGVPYQPVIGAFRGLVRHMLGEGMAYTEQLKIRLQHALGANAAIMTAIIPELELLTGISPFPEELPSNESQKRFIYTFRRFTQALASRDCPIVLFIDDLQWADASSLQLIHALLCDPECQYLLFVCSYRPSELGLDSLPGYEENGSISDQAAVRHLELAPLDREHIGRMMSETLDVQADITYPLTEMLYRESGGNPFHFRQILLRLRDDHIVRYDEAKRSWQWDIGQMMNLSPHYAVQTLIRHRLERLSDNERKLLQMASCIGSEFDPAIIAEAAGQPLSVEDWTMMETEGLLKSSRPDRYFFVHDSIQKLIYSELGSEVKQAFHQAIGETLLTRQSGSEDIPFDAINHLNQGSDTLSDPVSIRTLARRNLDAGAGAKAASAYDMALSYFAKGVELLRPYPAELALELGFELQLQHAECLYLCGSHHESEAGLQLLLQRASNTSERSRVQLLRIMQLINQGKYAEGTELGLTCLREHGIDISPKLEQSRLKVEAARIEQILEERMDQLGELPDMSDPETILIMNLMFAITPSTFFTNKNVYAQLMCKALELTLQYGNTPVSAAVYTAVGMLLGTDHGNYSLGLAVGKVGVELSRRYNLASIKSKTYTIFGGVLSQFAGDSRESESYLAQALSSGLESGDYIFASYAVGAHVNAIYARVPLSKLNRTISDYMDVLETTRDDFVLQNLYLYRQLALALQGATASPESFSSAGFDEEQFLDRISGGETAVTTLFQYCAYKTQLCFLLGYYQEAADWARQGRQHEAYATHLPHLAEGLFYELLARLALKPLEASIERGNTKEAVSRKEANGSRKASDFGTRTIAESLTVFRHWASIAPARYLSRAVVLEAEYARVSEKLEQAEALYDQAIREARESDDIAAGSIAAELAARHYRERGKSTSAFYYLELALQGYSRWELAIKVTQLKELEAHWTNQDKPDLPPLAEYQASGGARGVSSLSEITLAGDASYSHHLDLDAILKTAEMIGGQDDTATALRNILNTIVTYAGATTGALLTGGSERLYVQAYFDIHSSDVFTPTGLNNDSLSLPEGLIRYTLLTQEEVRYSPEEESWLDHNPYIAERKPQSVLCLPVTVHGTMQGVLYLENRHAAGVFAPRHQPVLLAMAAHALFLCALQTAADKAGAHSDAAELPELPQTEMLEEPLTERELEVLALLAAGLSNKEIAEHLIIATGTVKVHIKNLFAKLKVNRRTKAIAQAKELKLLN</sequence>
<comment type="caution">
    <text evidence="6">The sequence shown here is derived from an EMBL/GenBank/DDBJ whole genome shotgun (WGS) entry which is preliminary data.</text>
</comment>
<dbReference type="Pfam" id="PF13191">
    <property type="entry name" value="AAA_16"/>
    <property type="match status" value="1"/>
</dbReference>
<dbReference type="SUPFAM" id="SSF55781">
    <property type="entry name" value="GAF domain-like"/>
    <property type="match status" value="1"/>
</dbReference>
<dbReference type="InterPro" id="IPR011009">
    <property type="entry name" value="Kinase-like_dom_sf"/>
</dbReference>
<dbReference type="Gene3D" id="3.40.50.300">
    <property type="entry name" value="P-loop containing nucleotide triphosphate hydrolases"/>
    <property type="match status" value="1"/>
</dbReference>
<organism evidence="6 7">
    <name type="scientific">Paenibacillus oryzae</name>
    <dbReference type="NCBI Taxonomy" id="1844972"/>
    <lineage>
        <taxon>Bacteria</taxon>
        <taxon>Bacillati</taxon>
        <taxon>Bacillota</taxon>
        <taxon>Bacilli</taxon>
        <taxon>Bacillales</taxon>
        <taxon>Paenibacillaceae</taxon>
        <taxon>Paenibacillus</taxon>
    </lineage>
</organism>
<dbReference type="InterPro" id="IPR027417">
    <property type="entry name" value="P-loop_NTPase"/>
</dbReference>
<evidence type="ECO:0000256" key="2">
    <source>
        <dbReference type="ARBA" id="ARBA00023163"/>
    </source>
</evidence>
<dbReference type="Pfam" id="PF00069">
    <property type="entry name" value="Pkinase"/>
    <property type="match status" value="1"/>
</dbReference>
<dbReference type="Gene3D" id="1.10.10.10">
    <property type="entry name" value="Winged helix-like DNA-binding domain superfamily/Winged helix DNA-binding domain"/>
    <property type="match status" value="1"/>
</dbReference>
<dbReference type="GO" id="GO:0003677">
    <property type="term" value="F:DNA binding"/>
    <property type="evidence" value="ECO:0007669"/>
    <property type="project" value="InterPro"/>
</dbReference>
<dbReference type="InterPro" id="IPR041664">
    <property type="entry name" value="AAA_16"/>
</dbReference>
<dbReference type="InterPro" id="IPR003018">
    <property type="entry name" value="GAF"/>
</dbReference>
<feature type="domain" description="Protein kinase" evidence="4">
    <location>
        <begin position="1"/>
        <end position="196"/>
    </location>
</feature>
<proteinExistence type="predicted"/>
<dbReference type="SUPFAM" id="SSF56112">
    <property type="entry name" value="Protein kinase-like (PK-like)"/>
    <property type="match status" value="1"/>
</dbReference>
<dbReference type="PANTHER" id="PTHR43642">
    <property type="entry name" value="HYBRID SIGNAL TRANSDUCTION HISTIDINE KINASE G"/>
    <property type="match status" value="1"/>
</dbReference>
<dbReference type="PROSITE" id="PS50043">
    <property type="entry name" value="HTH_LUXR_2"/>
    <property type="match status" value="1"/>
</dbReference>
<dbReference type="InterPro" id="IPR000792">
    <property type="entry name" value="Tscrpt_reg_LuxR_C"/>
</dbReference>
<dbReference type="CDD" id="cd06170">
    <property type="entry name" value="LuxR_C_like"/>
    <property type="match status" value="1"/>
</dbReference>
<dbReference type="SUPFAM" id="SSF46894">
    <property type="entry name" value="C-terminal effector domain of the bipartite response regulators"/>
    <property type="match status" value="1"/>
</dbReference>
<dbReference type="SMART" id="SM00421">
    <property type="entry name" value="HTH_LUXR"/>
    <property type="match status" value="1"/>
</dbReference>
<evidence type="ECO:0000256" key="1">
    <source>
        <dbReference type="ARBA" id="ARBA00023015"/>
    </source>
</evidence>
<dbReference type="InterPro" id="IPR000719">
    <property type="entry name" value="Prot_kinase_dom"/>
</dbReference>
<dbReference type="OrthoDB" id="9801841at2"/>
<keyword evidence="2" id="KW-0804">Transcription</keyword>
<evidence type="ECO:0000259" key="4">
    <source>
        <dbReference type="PROSITE" id="PS50011"/>
    </source>
</evidence>
<evidence type="ECO:0000313" key="6">
    <source>
        <dbReference type="EMBL" id="OBR67590.1"/>
    </source>
</evidence>
<evidence type="ECO:0008006" key="8">
    <source>
        <dbReference type="Google" id="ProtNLM"/>
    </source>
</evidence>
<dbReference type="PRINTS" id="PR00038">
    <property type="entry name" value="HTHLUXR"/>
</dbReference>
<keyword evidence="1" id="KW-0805">Transcription regulation</keyword>
<feature type="domain" description="HTH luxR-type" evidence="5">
    <location>
        <begin position="1425"/>
        <end position="1490"/>
    </location>
</feature>
<dbReference type="GO" id="GO:0045892">
    <property type="term" value="P:negative regulation of DNA-templated transcription"/>
    <property type="evidence" value="ECO:0007669"/>
    <property type="project" value="UniProtKB-ARBA"/>
</dbReference>
<name>A0A1A5YQC1_9BACL</name>
<dbReference type="RefSeq" id="WP_068680397.1">
    <property type="nucleotide sequence ID" value="NZ_LYPA01000032.1"/>
</dbReference>
<dbReference type="EMBL" id="LYPA01000032">
    <property type="protein sequence ID" value="OBR67590.1"/>
    <property type="molecule type" value="Genomic_DNA"/>
</dbReference>
<dbReference type="InterPro" id="IPR053159">
    <property type="entry name" value="Hybrid_Histidine_Kinase"/>
</dbReference>
<evidence type="ECO:0000313" key="7">
    <source>
        <dbReference type="Proteomes" id="UP000092024"/>
    </source>
</evidence>
<dbReference type="Pfam" id="PF00196">
    <property type="entry name" value="GerE"/>
    <property type="match status" value="1"/>
</dbReference>
<dbReference type="Pfam" id="PF01590">
    <property type="entry name" value="GAF"/>
    <property type="match status" value="1"/>
</dbReference>
<dbReference type="GO" id="GO:0004672">
    <property type="term" value="F:protein kinase activity"/>
    <property type="evidence" value="ECO:0007669"/>
    <property type="project" value="InterPro"/>
</dbReference>
<dbReference type="SUPFAM" id="SSF52540">
    <property type="entry name" value="P-loop containing nucleoside triphosphate hydrolases"/>
    <property type="match status" value="1"/>
</dbReference>
<dbReference type="PROSITE" id="PS50011">
    <property type="entry name" value="PROTEIN_KINASE_DOM"/>
    <property type="match status" value="1"/>
</dbReference>
<evidence type="ECO:0000256" key="3">
    <source>
        <dbReference type="SAM" id="Coils"/>
    </source>
</evidence>
<dbReference type="Gene3D" id="3.30.450.40">
    <property type="match status" value="1"/>
</dbReference>
<dbReference type="SMART" id="SM00220">
    <property type="entry name" value="S_TKc"/>
    <property type="match status" value="1"/>
</dbReference>
<protein>
    <recommendedName>
        <fullName evidence="8">PAS sensor protein</fullName>
    </recommendedName>
</protein>
<dbReference type="InterPro" id="IPR029016">
    <property type="entry name" value="GAF-like_dom_sf"/>
</dbReference>
<dbReference type="PANTHER" id="PTHR43642:SF1">
    <property type="entry name" value="HYBRID SIGNAL TRANSDUCTION HISTIDINE KINASE G"/>
    <property type="match status" value="1"/>
</dbReference>
<gene>
    <name evidence="6" type="ORF">A7K91_22155</name>
</gene>
<dbReference type="STRING" id="1844972.A7K91_22155"/>
<dbReference type="InterPro" id="IPR016032">
    <property type="entry name" value="Sig_transdc_resp-reg_C-effctor"/>
</dbReference>
<dbReference type="GO" id="GO:0005524">
    <property type="term" value="F:ATP binding"/>
    <property type="evidence" value="ECO:0007669"/>
    <property type="project" value="InterPro"/>
</dbReference>
<accession>A0A1A5YQC1</accession>